<reference evidence="5" key="1">
    <citation type="journal article" date="2017" name="bioRxiv">
        <title>Comparative analysis of the genomes of Stylophora pistillata and Acropora digitifera provides evidence for extensive differences between species of corals.</title>
        <authorList>
            <person name="Voolstra C.R."/>
            <person name="Li Y."/>
            <person name="Liew Y.J."/>
            <person name="Baumgarten S."/>
            <person name="Zoccola D."/>
            <person name="Flot J.-F."/>
            <person name="Tambutte S."/>
            <person name="Allemand D."/>
            <person name="Aranda M."/>
        </authorList>
    </citation>
    <scope>NUCLEOTIDE SEQUENCE [LARGE SCALE GENOMIC DNA]</scope>
</reference>
<dbReference type="Proteomes" id="UP000225706">
    <property type="component" value="Unassembled WGS sequence"/>
</dbReference>
<dbReference type="GO" id="GO:0003779">
    <property type="term" value="F:actin binding"/>
    <property type="evidence" value="ECO:0007669"/>
    <property type="project" value="UniProtKB-KW"/>
</dbReference>
<protein>
    <submittedName>
        <fullName evidence="4">Cofilin/actin-depolymerizing factor-like</fullName>
    </submittedName>
</protein>
<comment type="similarity">
    <text evidence="1">Belongs to the actin-binding proteins ADF family.</text>
</comment>
<feature type="domain" description="ADF-H" evidence="3">
    <location>
        <begin position="392"/>
        <end position="463"/>
    </location>
</feature>
<dbReference type="InterPro" id="IPR017904">
    <property type="entry name" value="ADF/Cofilin"/>
</dbReference>
<evidence type="ECO:0000313" key="5">
    <source>
        <dbReference type="Proteomes" id="UP000225706"/>
    </source>
</evidence>
<dbReference type="STRING" id="50429.A0A2B4SUG2"/>
<dbReference type="Pfam" id="PF00241">
    <property type="entry name" value="Cofilin_ADF"/>
    <property type="match status" value="2"/>
</dbReference>
<dbReference type="Gene3D" id="3.40.20.10">
    <property type="entry name" value="Severin"/>
    <property type="match status" value="2"/>
</dbReference>
<evidence type="ECO:0000313" key="4">
    <source>
        <dbReference type="EMBL" id="PFX32789.1"/>
    </source>
</evidence>
<dbReference type="GO" id="GO:0015629">
    <property type="term" value="C:actin cytoskeleton"/>
    <property type="evidence" value="ECO:0007669"/>
    <property type="project" value="InterPro"/>
</dbReference>
<dbReference type="OrthoDB" id="5982432at2759"/>
<dbReference type="SUPFAM" id="SSF55753">
    <property type="entry name" value="Actin depolymerizing proteins"/>
    <property type="match status" value="2"/>
</dbReference>
<organism evidence="4 5">
    <name type="scientific">Stylophora pistillata</name>
    <name type="common">Smooth cauliflower coral</name>
    <dbReference type="NCBI Taxonomy" id="50429"/>
    <lineage>
        <taxon>Eukaryota</taxon>
        <taxon>Metazoa</taxon>
        <taxon>Cnidaria</taxon>
        <taxon>Anthozoa</taxon>
        <taxon>Hexacorallia</taxon>
        <taxon>Scleractinia</taxon>
        <taxon>Astrocoeniina</taxon>
        <taxon>Pocilloporidae</taxon>
        <taxon>Stylophora</taxon>
    </lineage>
</organism>
<dbReference type="GO" id="GO:0030042">
    <property type="term" value="P:actin filament depolymerization"/>
    <property type="evidence" value="ECO:0007669"/>
    <property type="project" value="InterPro"/>
</dbReference>
<dbReference type="EMBL" id="LSMT01000019">
    <property type="protein sequence ID" value="PFX32789.1"/>
    <property type="molecule type" value="Genomic_DNA"/>
</dbReference>
<gene>
    <name evidence="4" type="primary">tsr</name>
    <name evidence="4" type="ORF">AWC38_SpisGene2393</name>
</gene>
<evidence type="ECO:0000259" key="3">
    <source>
        <dbReference type="Pfam" id="PF00241"/>
    </source>
</evidence>
<dbReference type="InterPro" id="IPR029006">
    <property type="entry name" value="ADF-H/Gelsolin-like_dom_sf"/>
</dbReference>
<sequence length="470" mass="53630">MSSGVVVDQTVIEAFNDIKLKKRHAYVVMMIKDKKKIVVESLGDKLPLNCSQSRNEDIFKGMKKAFGNEPRYILFDFCFTRPNQTTAQKLAFISWELFPKNDNNNDDNRVTASNQFALPVLAYLMWTQHWPVTELRSIDREARKIICENGGKHPLSSTAMLYLPRDKGGRGLRSVQQEYKLTKIKSSIKLHQNSDPTMRLVQKFEERAIEKGFTSLIKEACKYTEELGTSLTLNYPNPSCSSHQAPNISISGKKVKGYLRKSVTEKLLEEVKCELWHRRFLCATWQDKDLSGDECFNWLRDWKSAPTHTITGLLELYEQLTPTRVYTKLKTGTSQGETTCKLSGGATETLTHVLAWCPALAQSKYLDRHNAVLKVLFFEVCKELELVDSVPPWYSLVSAKPVYESSDAQAYWDVPVCTDEVPIGKKMIYASSKDALKKCFTGLNTEFQCTDPAEFQHSELVKEMVQKDRV</sequence>
<comment type="caution">
    <text evidence="4">The sequence shown here is derived from an EMBL/GenBank/DDBJ whole genome shotgun (WGS) entry which is preliminary data.</text>
</comment>
<name>A0A2B4SUG2_STYPI</name>
<keyword evidence="5" id="KW-1185">Reference proteome</keyword>
<dbReference type="InterPro" id="IPR002108">
    <property type="entry name" value="ADF-H"/>
</dbReference>
<evidence type="ECO:0000256" key="1">
    <source>
        <dbReference type="ARBA" id="ARBA00006844"/>
    </source>
</evidence>
<dbReference type="AlphaFoldDB" id="A0A2B4SUG2"/>
<dbReference type="PANTHER" id="PTHR11913">
    <property type="entry name" value="COFILIN-RELATED"/>
    <property type="match status" value="1"/>
</dbReference>
<evidence type="ECO:0000256" key="2">
    <source>
        <dbReference type="ARBA" id="ARBA00023203"/>
    </source>
</evidence>
<proteinExistence type="inferred from homology"/>
<accession>A0A2B4SUG2</accession>
<feature type="domain" description="ADF-H" evidence="3">
    <location>
        <begin position="4"/>
        <end position="95"/>
    </location>
</feature>
<keyword evidence="2" id="KW-0009">Actin-binding</keyword>